<dbReference type="PANTHER" id="PTHR13383">
    <property type="entry name" value="RIBONUCLEASE H2 SUBUNIT B"/>
    <property type="match status" value="1"/>
</dbReference>
<evidence type="ECO:0000313" key="10">
    <source>
        <dbReference type="Proteomes" id="UP001190700"/>
    </source>
</evidence>
<feature type="domain" description="Ribonuclease H2 subunit B wHTH" evidence="7">
    <location>
        <begin position="75"/>
        <end position="155"/>
    </location>
</feature>
<evidence type="ECO:0000256" key="4">
    <source>
        <dbReference type="ARBA" id="ARBA00024778"/>
    </source>
</evidence>
<feature type="region of interest" description="Disordered" evidence="6">
    <location>
        <begin position="210"/>
        <end position="255"/>
    </location>
</feature>
<accession>A0AAE0CDD6</accession>
<name>A0AAE0CDD6_9CHLO</name>
<dbReference type="GO" id="GO:0005654">
    <property type="term" value="C:nucleoplasm"/>
    <property type="evidence" value="ECO:0007669"/>
    <property type="project" value="TreeGrafter"/>
</dbReference>
<proteinExistence type="predicted"/>
<dbReference type="InterPro" id="IPR040456">
    <property type="entry name" value="RNase_H2_suB"/>
</dbReference>
<evidence type="ECO:0000313" key="9">
    <source>
        <dbReference type="EMBL" id="KAK3251880.1"/>
    </source>
</evidence>
<dbReference type="GO" id="GO:0032299">
    <property type="term" value="C:ribonuclease H2 complex"/>
    <property type="evidence" value="ECO:0007669"/>
    <property type="project" value="InterPro"/>
</dbReference>
<keyword evidence="10" id="KW-1185">Reference proteome</keyword>
<gene>
    <name evidence="9" type="ORF">CYMTET_38802</name>
</gene>
<evidence type="ECO:0000256" key="3">
    <source>
        <dbReference type="ARBA" id="ARBA00023242"/>
    </source>
</evidence>
<dbReference type="EMBL" id="LGRX02025771">
    <property type="protein sequence ID" value="KAK3251880.1"/>
    <property type="molecule type" value="Genomic_DNA"/>
</dbReference>
<evidence type="ECO:0000256" key="5">
    <source>
        <dbReference type="ARBA" id="ARBA00033464"/>
    </source>
</evidence>
<comment type="function">
    <text evidence="4">Non catalytic subunit of RNase H2, an endonuclease that specifically degrades the RNA of RNA:DNA hybrids. Participates in DNA replication, possibly by mediating the removal of lagging-strand Okazaki fragment RNA primers during DNA replication. Mediates the excision of single ribonucleotides from DNA:RNA duplexes.</text>
</comment>
<comment type="caution">
    <text evidence="9">The sequence shown here is derived from an EMBL/GenBank/DDBJ whole genome shotgun (WGS) entry which is preliminary data.</text>
</comment>
<dbReference type="InterPro" id="IPR019024">
    <property type="entry name" value="RNase_H2_suB_wHTH"/>
</dbReference>
<organism evidence="9 10">
    <name type="scientific">Cymbomonas tetramitiformis</name>
    <dbReference type="NCBI Taxonomy" id="36881"/>
    <lineage>
        <taxon>Eukaryota</taxon>
        <taxon>Viridiplantae</taxon>
        <taxon>Chlorophyta</taxon>
        <taxon>Pyramimonadophyceae</taxon>
        <taxon>Pyramimonadales</taxon>
        <taxon>Pyramimonadaceae</taxon>
        <taxon>Cymbomonas</taxon>
    </lineage>
</organism>
<dbReference type="InterPro" id="IPR041195">
    <property type="entry name" value="Rnh202_N"/>
</dbReference>
<dbReference type="Proteomes" id="UP001190700">
    <property type="component" value="Unassembled WGS sequence"/>
</dbReference>
<evidence type="ECO:0000259" key="8">
    <source>
        <dbReference type="Pfam" id="PF17745"/>
    </source>
</evidence>
<dbReference type="Pfam" id="PF09468">
    <property type="entry name" value="RNase_H2-Ydr279"/>
    <property type="match status" value="1"/>
</dbReference>
<dbReference type="GO" id="GO:0006401">
    <property type="term" value="P:RNA catabolic process"/>
    <property type="evidence" value="ECO:0007669"/>
    <property type="project" value="TreeGrafter"/>
</dbReference>
<keyword evidence="3" id="KW-0539">Nucleus</keyword>
<comment type="subcellular location">
    <subcellularLocation>
        <location evidence="1">Nucleus</location>
    </subcellularLocation>
</comment>
<sequence>MAAHQRVMLAYGDCAEAETLKLTNPQTGKASDYILRGEHLLEINLVKDQYTSWLAGESIIEDGSLYLSTPVDPLFMLLPTLQRTRNETAEKPQGQFRPLEDILYEQAGLEALKDLAKKHCPLICEVKGGGEYVRLCDKRTLAWLLCKVQRLKKQLQSITVYSNMDDSALGAYAVDLLGEYLAPDWVKRVRDKLNLTASVSAAQSQGAVAQDEYAPLTHNTGSRGLPSTAPVPVDDRQNAGVKRPPPVAVAKPLSRAQEVKKSKIAKEAKGMKTMASFFTKK</sequence>
<protein>
    <recommendedName>
        <fullName evidence="2">Ribonuclease H2 subunit B</fullName>
    </recommendedName>
    <alternativeName>
        <fullName evidence="5">Ribonuclease HI subunit B</fullName>
    </alternativeName>
</protein>
<reference evidence="9 10" key="1">
    <citation type="journal article" date="2015" name="Genome Biol. Evol.">
        <title>Comparative Genomics of a Bacterivorous Green Alga Reveals Evolutionary Causalities and Consequences of Phago-Mixotrophic Mode of Nutrition.</title>
        <authorList>
            <person name="Burns J.A."/>
            <person name="Paasch A."/>
            <person name="Narechania A."/>
            <person name="Kim E."/>
        </authorList>
    </citation>
    <scope>NUCLEOTIDE SEQUENCE [LARGE SCALE GENOMIC DNA]</scope>
    <source>
        <strain evidence="9 10">PLY_AMNH</strain>
    </source>
</reference>
<dbReference type="CDD" id="cd09270">
    <property type="entry name" value="RNase_H2-B"/>
    <property type="match status" value="1"/>
</dbReference>
<evidence type="ECO:0000256" key="2">
    <source>
        <dbReference type="ARBA" id="ARBA00019062"/>
    </source>
</evidence>
<dbReference type="Gene3D" id="1.10.20.120">
    <property type="match status" value="1"/>
</dbReference>
<evidence type="ECO:0000256" key="6">
    <source>
        <dbReference type="SAM" id="MobiDB-lite"/>
    </source>
</evidence>
<feature type="domain" description="Rnh202 triple barrel" evidence="8">
    <location>
        <begin position="15"/>
        <end position="72"/>
    </location>
</feature>
<dbReference type="Pfam" id="PF17745">
    <property type="entry name" value="Ydr279_N"/>
    <property type="match status" value="1"/>
</dbReference>
<evidence type="ECO:0000256" key="1">
    <source>
        <dbReference type="ARBA" id="ARBA00004123"/>
    </source>
</evidence>
<dbReference type="Gene3D" id="2.20.25.530">
    <property type="match status" value="1"/>
</dbReference>
<dbReference type="AlphaFoldDB" id="A0AAE0CDD6"/>
<dbReference type="PANTHER" id="PTHR13383:SF11">
    <property type="entry name" value="RIBONUCLEASE H2 SUBUNIT B"/>
    <property type="match status" value="1"/>
</dbReference>
<evidence type="ECO:0000259" key="7">
    <source>
        <dbReference type="Pfam" id="PF09468"/>
    </source>
</evidence>